<dbReference type="EMBL" id="JACGWM010000385">
    <property type="protein sequence ID" value="KAL0305370.1"/>
    <property type="molecule type" value="Genomic_DNA"/>
</dbReference>
<evidence type="ECO:0000256" key="1">
    <source>
        <dbReference type="SAM" id="MobiDB-lite"/>
    </source>
</evidence>
<evidence type="ECO:0008006" key="3">
    <source>
        <dbReference type="Google" id="ProtNLM"/>
    </source>
</evidence>
<organism evidence="2">
    <name type="scientific">Sesamum calycinum</name>
    <dbReference type="NCBI Taxonomy" id="2727403"/>
    <lineage>
        <taxon>Eukaryota</taxon>
        <taxon>Viridiplantae</taxon>
        <taxon>Streptophyta</taxon>
        <taxon>Embryophyta</taxon>
        <taxon>Tracheophyta</taxon>
        <taxon>Spermatophyta</taxon>
        <taxon>Magnoliopsida</taxon>
        <taxon>eudicotyledons</taxon>
        <taxon>Gunneridae</taxon>
        <taxon>Pentapetalae</taxon>
        <taxon>asterids</taxon>
        <taxon>lamiids</taxon>
        <taxon>Lamiales</taxon>
        <taxon>Pedaliaceae</taxon>
        <taxon>Sesamum</taxon>
    </lineage>
</organism>
<gene>
    <name evidence="2" type="ORF">Scaly_2987600</name>
</gene>
<dbReference type="InterPro" id="IPR040256">
    <property type="entry name" value="At4g02000-like"/>
</dbReference>
<reference evidence="2" key="1">
    <citation type="submission" date="2020-06" db="EMBL/GenBank/DDBJ databases">
        <authorList>
            <person name="Li T."/>
            <person name="Hu X."/>
            <person name="Zhang T."/>
            <person name="Song X."/>
            <person name="Zhang H."/>
            <person name="Dai N."/>
            <person name="Sheng W."/>
            <person name="Hou X."/>
            <person name="Wei L."/>
        </authorList>
    </citation>
    <scope>NUCLEOTIDE SEQUENCE</scope>
    <source>
        <strain evidence="2">KEN8</strain>
        <tissue evidence="2">Leaf</tissue>
    </source>
</reference>
<feature type="region of interest" description="Disordered" evidence="1">
    <location>
        <begin position="20"/>
        <end position="42"/>
    </location>
</feature>
<proteinExistence type="predicted"/>
<sequence>MLPNSPNSLCSLTHTTHTEYTTTHAATTDGRPDDDESATTESGNARIHEEFDFEEFYSLATRVLDGDTNSIANLNSLKNRWELTFKKTTSSEMSIADPKQSSLKPVAGRVGTPFRSRVSLLPRRNVLPPAESLPVEDVLGHIGDPTQLAGVVHDSDMDDSTAGHTGTVQNGRNQGFSPSDLTLPAKILQEKTSEQSDIFIGTVKLLSNPVDNIATAFLQSSRKTLHFVPPTKQNGEIVVRPSKEVAAAGSKKWLATAGAIFWGQPIVLQVWEQGMSLRRQKHTQIPVWIRLKHLPMEYWTEDGLSTVASGVGTPLYTDGITRECSRLDFARVCVMLDYNSTLPKHLILISPFLRDGKEDPRRVDIEYEWLPLRCKNCCSLGHIASSCPDNIKKPIVPPITVFVQKQSAQSASVQPIMGELEAGVFQSKAAATSSPSSAQPAQVDILGEGQPGTIDDSRGKNLVLHNSFDALDEEHDDAEINSDDDNRLPGPNICSPQVGVP</sequence>
<comment type="caution">
    <text evidence="2">The sequence shown here is derived from an EMBL/GenBank/DDBJ whole genome shotgun (WGS) entry which is preliminary data.</text>
</comment>
<dbReference type="AlphaFoldDB" id="A0AAW2KEI1"/>
<reference evidence="2" key="2">
    <citation type="journal article" date="2024" name="Plant">
        <title>Genomic evolution and insights into agronomic trait innovations of Sesamum species.</title>
        <authorList>
            <person name="Miao H."/>
            <person name="Wang L."/>
            <person name="Qu L."/>
            <person name="Liu H."/>
            <person name="Sun Y."/>
            <person name="Le M."/>
            <person name="Wang Q."/>
            <person name="Wei S."/>
            <person name="Zheng Y."/>
            <person name="Lin W."/>
            <person name="Duan Y."/>
            <person name="Cao H."/>
            <person name="Xiong S."/>
            <person name="Wang X."/>
            <person name="Wei L."/>
            <person name="Li C."/>
            <person name="Ma Q."/>
            <person name="Ju M."/>
            <person name="Zhao R."/>
            <person name="Li G."/>
            <person name="Mu C."/>
            <person name="Tian Q."/>
            <person name="Mei H."/>
            <person name="Zhang T."/>
            <person name="Gao T."/>
            <person name="Zhang H."/>
        </authorList>
    </citation>
    <scope>NUCLEOTIDE SEQUENCE</scope>
    <source>
        <strain evidence="2">KEN8</strain>
    </source>
</reference>
<dbReference type="PANTHER" id="PTHR31286:SF180">
    <property type="entry name" value="OS10G0362600 PROTEIN"/>
    <property type="match status" value="1"/>
</dbReference>
<evidence type="ECO:0000313" key="2">
    <source>
        <dbReference type="EMBL" id="KAL0305370.1"/>
    </source>
</evidence>
<protein>
    <recommendedName>
        <fullName evidence="3">DUF4283 domain-containing protein</fullName>
    </recommendedName>
</protein>
<feature type="region of interest" description="Disordered" evidence="1">
    <location>
        <begin position="431"/>
        <end position="501"/>
    </location>
</feature>
<name>A0AAW2KEI1_9LAMI</name>
<feature type="compositionally biased region" description="Acidic residues" evidence="1">
    <location>
        <begin position="470"/>
        <end position="483"/>
    </location>
</feature>
<dbReference type="PANTHER" id="PTHR31286">
    <property type="entry name" value="GLYCINE-RICH CELL WALL STRUCTURAL PROTEIN 1.8-LIKE"/>
    <property type="match status" value="1"/>
</dbReference>
<accession>A0AAW2KEI1</accession>
<feature type="compositionally biased region" description="Low complexity" evidence="1">
    <location>
        <begin position="431"/>
        <end position="442"/>
    </location>
</feature>